<feature type="coiled-coil region" evidence="2">
    <location>
        <begin position="342"/>
        <end position="440"/>
    </location>
</feature>
<reference evidence="5 6" key="1">
    <citation type="journal article" date="2019" name="Sci. Rep.">
        <title>Nanopore sequencing improves the draft genome of the human pathogenic amoeba Naegleria fowleri.</title>
        <authorList>
            <person name="Liechti N."/>
            <person name="Schurch N."/>
            <person name="Bruggmann R."/>
            <person name="Wittwer M."/>
        </authorList>
    </citation>
    <scope>NUCLEOTIDE SEQUENCE [LARGE SCALE GENOMIC DNA]</scope>
    <source>
        <strain evidence="5 6">ATCC 30894</strain>
    </source>
</reference>
<dbReference type="Gene3D" id="2.30.29.30">
    <property type="entry name" value="Pleckstrin-homology domain (PH domain)/Phosphotyrosine-binding domain (PTB)"/>
    <property type="match status" value="1"/>
</dbReference>
<accession>A0A6A5CIS8</accession>
<dbReference type="SUPFAM" id="SSF50729">
    <property type="entry name" value="PH domain-like"/>
    <property type="match status" value="1"/>
</dbReference>
<gene>
    <name evidence="5" type="ORF">FDP41_000157</name>
</gene>
<dbReference type="AlphaFoldDB" id="A0A6A5CIS8"/>
<feature type="compositionally biased region" description="Polar residues" evidence="3">
    <location>
        <begin position="758"/>
        <end position="769"/>
    </location>
</feature>
<sequence length="960" mass="111724">MEVKNEKREQCDAFKNVIKEASSKLDAIYAKIDSLQKKQDHDLKFLAKEQKQLKEVLHQIDTKRFQLMKELEGLTKSHPKESLSKDNDHVLANKQQNLKEIEQQLNTLLQEQEVLYKELEDMETDEELWLRQISENATILVGSNLTEEQQKNLLTLVKREKEIRLRVERLKEKYSPEIFLIDLKYEFNKSVHSLTKTKEEAEQRRVEVCKRIETKRIELEKLEIENINLKKEYGENKEKLISISKTEGEKIKILEQFTSSLTKEVYESTAILERAKSLHEEEIDLKAFSSVVNLFNTEFLSLLSQEQNEDTNKIAREMKTLFQNALLPNDETNNASKRAEFISSLEQKINLSKQKLSSAEMEISNAQLNIQKSEQDLADLKKKEFERLNHFSNLVSELEQEIGALVNERKECDDEIDRCISELQEIEESYSKNKESAEKQIAEKLQGCTEEELKQTEECFARCEMFMNSLNQIKDVITKISRKCNCDCVNNFIEACNNVESQLSQIVQKKMEKSNKLRDCIEQIDSLTNNKKLCQEQLDKLIANQRKQQDEKAKQLVQKEFRKAELDRMIAALDEQRKNKISESDSLCEPVDSSITKLEQEIHELTVTAQTQKKTLNAMKRDLEEAEAVFTGKVSQIRAQRQHLKHRLDLKLQAVENVKNSGAEIIMRSIKPPKSKENKLNHSTTSSYYNMYMKKKDPNVFNDTPIEDEIFRSLEEESKEQVTRSNEIVVYEVQHDVSKDVDQTYCEEDPVKEDRISSGVTNSSSMTLSSHHDEMNASQSQPRTTPSKSTLPQHANSLPKTTVAKQQNLFMPNRASFKLFGPNSKALGREDIQYILEKFQFMCNGCLVHKKKSTNEYVLRHVCLSQEFTRLLIRDNKKKVPESFIKVEHIESVAGNKDQHVKNLDGAFTFVMKTDTKKHEFLTFDEGDYNNWMEGLNLLIDNKQNLFSLRYNIRDLFNNN</sequence>
<evidence type="ECO:0000256" key="3">
    <source>
        <dbReference type="SAM" id="MobiDB-lite"/>
    </source>
</evidence>
<keyword evidence="6" id="KW-1185">Reference proteome</keyword>
<comment type="similarity">
    <text evidence="1">Belongs to the cullin family.</text>
</comment>
<dbReference type="Proteomes" id="UP000444721">
    <property type="component" value="Unassembled WGS sequence"/>
</dbReference>
<dbReference type="EMBL" id="VFQX01000001">
    <property type="protein sequence ID" value="KAF0985118.1"/>
    <property type="molecule type" value="Genomic_DNA"/>
</dbReference>
<feature type="coiled-coil region" evidence="2">
    <location>
        <begin position="91"/>
        <end position="125"/>
    </location>
</feature>
<feature type="region of interest" description="Disordered" evidence="3">
    <location>
        <begin position="745"/>
        <end position="795"/>
    </location>
</feature>
<feature type="domain" description="Cullin family profile" evidence="4">
    <location>
        <begin position="78"/>
        <end position="212"/>
    </location>
</feature>
<dbReference type="RefSeq" id="XP_044569831.1">
    <property type="nucleotide sequence ID" value="XM_044704668.1"/>
</dbReference>
<dbReference type="PROSITE" id="PS50069">
    <property type="entry name" value="CULLIN_2"/>
    <property type="match status" value="1"/>
</dbReference>
<dbReference type="GeneID" id="68107375"/>
<evidence type="ECO:0000256" key="1">
    <source>
        <dbReference type="PROSITE-ProRule" id="PRU00330"/>
    </source>
</evidence>
<organism evidence="5 6">
    <name type="scientific">Naegleria fowleri</name>
    <name type="common">Brain eating amoeba</name>
    <dbReference type="NCBI Taxonomy" id="5763"/>
    <lineage>
        <taxon>Eukaryota</taxon>
        <taxon>Discoba</taxon>
        <taxon>Heterolobosea</taxon>
        <taxon>Tetramitia</taxon>
        <taxon>Eutetramitia</taxon>
        <taxon>Vahlkampfiidae</taxon>
        <taxon>Naegleria</taxon>
    </lineage>
</organism>
<comment type="caution">
    <text evidence="5">The sequence shown here is derived from an EMBL/GenBank/DDBJ whole genome shotgun (WGS) entry which is preliminary data.</text>
</comment>
<dbReference type="InterPro" id="IPR011993">
    <property type="entry name" value="PH-like_dom_sf"/>
</dbReference>
<feature type="coiled-coil region" evidence="2">
    <location>
        <begin position="4"/>
        <end position="38"/>
    </location>
</feature>
<evidence type="ECO:0000256" key="2">
    <source>
        <dbReference type="SAM" id="Coils"/>
    </source>
</evidence>
<dbReference type="InterPro" id="IPR001849">
    <property type="entry name" value="PH_domain"/>
</dbReference>
<evidence type="ECO:0000313" key="6">
    <source>
        <dbReference type="Proteomes" id="UP000444721"/>
    </source>
</evidence>
<evidence type="ECO:0000313" key="5">
    <source>
        <dbReference type="EMBL" id="KAF0985118.1"/>
    </source>
</evidence>
<dbReference type="VEuPathDB" id="AmoebaDB:FDP41_000157"/>
<protein>
    <recommendedName>
        <fullName evidence="4">Cullin family profile domain-containing protein</fullName>
    </recommendedName>
</protein>
<feature type="coiled-coil region" evidence="2">
    <location>
        <begin position="205"/>
        <end position="239"/>
    </location>
</feature>
<dbReference type="VEuPathDB" id="AmoebaDB:NF0011630"/>
<dbReference type="InterPro" id="IPR016158">
    <property type="entry name" value="Cullin_homology"/>
</dbReference>
<feature type="coiled-coil region" evidence="2">
    <location>
        <begin position="510"/>
        <end position="629"/>
    </location>
</feature>
<dbReference type="OMA" id="FQFMCNG"/>
<dbReference type="VEuPathDB" id="AmoebaDB:NfTy_025370"/>
<name>A0A6A5CIS8_NAEFO</name>
<evidence type="ECO:0000259" key="4">
    <source>
        <dbReference type="PROSITE" id="PS50069"/>
    </source>
</evidence>
<proteinExistence type="inferred from homology"/>
<feature type="compositionally biased region" description="Polar residues" evidence="3">
    <location>
        <begin position="776"/>
        <end position="795"/>
    </location>
</feature>
<dbReference type="OrthoDB" id="10266438at2759"/>
<dbReference type="SMART" id="SM00233">
    <property type="entry name" value="PH"/>
    <property type="match status" value="1"/>
</dbReference>
<keyword evidence="2" id="KW-0175">Coiled coil</keyword>